<feature type="signal peptide" evidence="2">
    <location>
        <begin position="1"/>
        <end position="22"/>
    </location>
</feature>
<feature type="region of interest" description="Disordered" evidence="1">
    <location>
        <begin position="44"/>
        <end position="72"/>
    </location>
</feature>
<keyword evidence="2" id="KW-0732">Signal</keyword>
<sequence>MLSAVSLSSLLAFASLRSHGLASLLSPRFTRICFLVLSNGTLTTADEGPSAAPTESRITPALPPTRGKAHTAPWHAGHLSVLV</sequence>
<evidence type="ECO:0000256" key="2">
    <source>
        <dbReference type="SAM" id="SignalP"/>
    </source>
</evidence>
<reference evidence="3" key="1">
    <citation type="submission" date="2018-01" db="EMBL/GenBank/DDBJ databases">
        <title>An insight into the sialome of Amazonian anophelines.</title>
        <authorList>
            <person name="Ribeiro J.M."/>
            <person name="Scarpassa V."/>
            <person name="Calvo E."/>
        </authorList>
    </citation>
    <scope>NUCLEOTIDE SEQUENCE</scope>
</reference>
<name>A0A2M4DIA8_ANODA</name>
<evidence type="ECO:0000313" key="3">
    <source>
        <dbReference type="EMBL" id="MBW77265.1"/>
    </source>
</evidence>
<organism evidence="3">
    <name type="scientific">Anopheles darlingi</name>
    <name type="common">Mosquito</name>
    <dbReference type="NCBI Taxonomy" id="43151"/>
    <lineage>
        <taxon>Eukaryota</taxon>
        <taxon>Metazoa</taxon>
        <taxon>Ecdysozoa</taxon>
        <taxon>Arthropoda</taxon>
        <taxon>Hexapoda</taxon>
        <taxon>Insecta</taxon>
        <taxon>Pterygota</taxon>
        <taxon>Neoptera</taxon>
        <taxon>Endopterygota</taxon>
        <taxon>Diptera</taxon>
        <taxon>Nematocera</taxon>
        <taxon>Culicoidea</taxon>
        <taxon>Culicidae</taxon>
        <taxon>Anophelinae</taxon>
        <taxon>Anopheles</taxon>
    </lineage>
</organism>
<dbReference type="EMBL" id="GGFL01013087">
    <property type="protein sequence ID" value="MBW77265.1"/>
    <property type="molecule type" value="Transcribed_RNA"/>
</dbReference>
<dbReference type="AlphaFoldDB" id="A0A2M4DIA8"/>
<protein>
    <submittedName>
        <fullName evidence="3">Putative secreted protein</fullName>
    </submittedName>
</protein>
<feature type="chain" id="PRO_5014947786" evidence="2">
    <location>
        <begin position="23"/>
        <end position="83"/>
    </location>
</feature>
<proteinExistence type="predicted"/>
<evidence type="ECO:0000256" key="1">
    <source>
        <dbReference type="SAM" id="MobiDB-lite"/>
    </source>
</evidence>
<accession>A0A2M4DIA8</accession>